<accession>A0A6B3CA90</accession>
<gene>
    <name evidence="1" type="ORF">G3I71_49905</name>
</gene>
<reference evidence="1" key="1">
    <citation type="submission" date="2020-01" db="EMBL/GenBank/DDBJ databases">
        <title>Insect and environment-associated Actinomycetes.</title>
        <authorList>
            <person name="Currrie C."/>
            <person name="Chevrette M."/>
            <person name="Carlson C."/>
            <person name="Stubbendieck R."/>
            <person name="Wendt-Pienkowski E."/>
        </authorList>
    </citation>
    <scope>NUCLEOTIDE SEQUENCE</scope>
    <source>
        <strain evidence="1">SID12501</strain>
    </source>
</reference>
<dbReference type="EMBL" id="JAAGLU010001077">
    <property type="protein sequence ID" value="NEC93668.1"/>
    <property type="molecule type" value="Genomic_DNA"/>
</dbReference>
<feature type="non-terminal residue" evidence="1">
    <location>
        <position position="55"/>
    </location>
</feature>
<protein>
    <submittedName>
        <fullName evidence="1">Uncharacterized protein</fullName>
    </submittedName>
</protein>
<dbReference type="AlphaFoldDB" id="A0A6B3CA90"/>
<sequence length="55" mass="6161">MLTHLFDGDVLIVRLPDDLDVGTRGTVVSEFEFLLRSYRPRSVVVELPWCAKGAA</sequence>
<name>A0A6B3CA90_9ACTN</name>
<proteinExistence type="predicted"/>
<organism evidence="1">
    <name type="scientific">Streptomyces sp. SID12501</name>
    <dbReference type="NCBI Taxonomy" id="2706042"/>
    <lineage>
        <taxon>Bacteria</taxon>
        <taxon>Bacillati</taxon>
        <taxon>Actinomycetota</taxon>
        <taxon>Actinomycetes</taxon>
        <taxon>Kitasatosporales</taxon>
        <taxon>Streptomycetaceae</taxon>
        <taxon>Streptomyces</taxon>
    </lineage>
</organism>
<evidence type="ECO:0000313" key="1">
    <source>
        <dbReference type="EMBL" id="NEC93668.1"/>
    </source>
</evidence>
<comment type="caution">
    <text evidence="1">The sequence shown here is derived from an EMBL/GenBank/DDBJ whole genome shotgun (WGS) entry which is preliminary data.</text>
</comment>